<accession>A0A2P8FEA5</accession>
<dbReference type="AlphaFoldDB" id="A0A2P8FEA5"/>
<evidence type="ECO:0000313" key="4">
    <source>
        <dbReference type="Proteomes" id="UP000240418"/>
    </source>
</evidence>
<dbReference type="SUPFAM" id="SSF55961">
    <property type="entry name" value="Bet v1-like"/>
    <property type="match status" value="1"/>
</dbReference>
<organism evidence="3 4">
    <name type="scientific">Shimia abyssi</name>
    <dbReference type="NCBI Taxonomy" id="1662395"/>
    <lineage>
        <taxon>Bacteria</taxon>
        <taxon>Pseudomonadati</taxon>
        <taxon>Pseudomonadota</taxon>
        <taxon>Alphaproteobacteria</taxon>
        <taxon>Rhodobacterales</taxon>
        <taxon>Roseobacteraceae</taxon>
    </lineage>
</organism>
<dbReference type="EMBL" id="PYGJ01000004">
    <property type="protein sequence ID" value="PSL19998.1"/>
    <property type="molecule type" value="Genomic_DNA"/>
</dbReference>
<dbReference type="InterPro" id="IPR023393">
    <property type="entry name" value="START-like_dom_sf"/>
</dbReference>
<protein>
    <submittedName>
        <fullName evidence="3">Uncharacterized protein YndB with AHSA1/START domain</fullName>
    </submittedName>
</protein>
<keyword evidence="4" id="KW-1185">Reference proteome</keyword>
<feature type="domain" description="Activator of Hsp90 ATPase homologue 1/2-like C-terminal" evidence="2">
    <location>
        <begin position="21"/>
        <end position="136"/>
    </location>
</feature>
<dbReference type="Pfam" id="PF08327">
    <property type="entry name" value="AHSA1"/>
    <property type="match status" value="1"/>
</dbReference>
<dbReference type="CDD" id="cd07814">
    <property type="entry name" value="SRPBCC_CalC_Aha1-like"/>
    <property type="match status" value="1"/>
</dbReference>
<evidence type="ECO:0000313" key="3">
    <source>
        <dbReference type="EMBL" id="PSL19998.1"/>
    </source>
</evidence>
<comment type="similarity">
    <text evidence="1">Belongs to the AHA1 family.</text>
</comment>
<name>A0A2P8FEA5_9RHOB</name>
<gene>
    <name evidence="3" type="ORF">CLV88_10457</name>
</gene>
<evidence type="ECO:0000256" key="1">
    <source>
        <dbReference type="ARBA" id="ARBA00006817"/>
    </source>
</evidence>
<dbReference type="Gene3D" id="3.30.530.20">
    <property type="match status" value="1"/>
</dbReference>
<proteinExistence type="inferred from homology"/>
<dbReference type="InterPro" id="IPR013538">
    <property type="entry name" value="ASHA1/2-like_C"/>
</dbReference>
<dbReference type="Proteomes" id="UP000240418">
    <property type="component" value="Unassembled WGS sequence"/>
</dbReference>
<evidence type="ECO:0000259" key="2">
    <source>
        <dbReference type="Pfam" id="PF08327"/>
    </source>
</evidence>
<dbReference type="RefSeq" id="WP_243403609.1">
    <property type="nucleotide sequence ID" value="NZ_PYGJ01000004.1"/>
</dbReference>
<reference evidence="3 4" key="1">
    <citation type="submission" date="2018-03" db="EMBL/GenBank/DDBJ databases">
        <title>Genomic Encyclopedia of Archaeal and Bacterial Type Strains, Phase II (KMG-II): from individual species to whole genera.</title>
        <authorList>
            <person name="Goeker M."/>
        </authorList>
    </citation>
    <scope>NUCLEOTIDE SEQUENCE [LARGE SCALE GENOMIC DNA]</scope>
    <source>
        <strain evidence="3 4">DSM 100673</strain>
    </source>
</reference>
<sequence>MTLDTTQMTDTTIRKSVFLAAPKSRVWDFLTKSDQLAKWFHPAQSDLKPGEDYLLTSQKDGDRMCWGSVQEMQPHDYMKWSFTVGPLNGVMTTVEWSLADAPGGTRLTLEHRGLPANSDGYGLVLALDKGWHGFLLNLHDLD</sequence>
<comment type="caution">
    <text evidence="3">The sequence shown here is derived from an EMBL/GenBank/DDBJ whole genome shotgun (WGS) entry which is preliminary data.</text>
</comment>